<name>A0A154W454_9PROT</name>
<evidence type="ECO:0008006" key="3">
    <source>
        <dbReference type="Google" id="ProtNLM"/>
    </source>
</evidence>
<dbReference type="OrthoDB" id="9800698at2"/>
<dbReference type="Proteomes" id="UP000076400">
    <property type="component" value="Unassembled WGS sequence"/>
</dbReference>
<protein>
    <recommendedName>
        <fullName evidence="3">Sulfotransferase</fullName>
    </recommendedName>
</protein>
<dbReference type="Pfam" id="PF13469">
    <property type="entry name" value="Sulfotransfer_3"/>
    <property type="match status" value="1"/>
</dbReference>
<organism evidence="1 2">
    <name type="scientific">Oceanibaculum pacificum</name>
    <dbReference type="NCBI Taxonomy" id="580166"/>
    <lineage>
        <taxon>Bacteria</taxon>
        <taxon>Pseudomonadati</taxon>
        <taxon>Pseudomonadota</taxon>
        <taxon>Alphaproteobacteria</taxon>
        <taxon>Rhodospirillales</taxon>
        <taxon>Oceanibaculaceae</taxon>
        <taxon>Oceanibaculum</taxon>
    </lineage>
</organism>
<proteinExistence type="predicted"/>
<dbReference type="Gene3D" id="3.40.50.300">
    <property type="entry name" value="P-loop containing nucleotide triphosphate hydrolases"/>
    <property type="match status" value="1"/>
</dbReference>
<evidence type="ECO:0000313" key="1">
    <source>
        <dbReference type="EMBL" id="KZD08316.1"/>
    </source>
</evidence>
<dbReference type="InterPro" id="IPR027417">
    <property type="entry name" value="P-loop_NTPase"/>
</dbReference>
<dbReference type="RefSeq" id="WP_067555614.1">
    <property type="nucleotide sequence ID" value="NZ_LPXN01000105.1"/>
</dbReference>
<sequence length="253" mass="27446">MSPILIGGTGGSGTRAIRDAMIAAGAFMGSTVNHAGDLRHLPPVLDRLINPILTRTRSLDYSLPDVPSELRGSGVEGIRQVAATVRAEGGEPALWGWKNPRLLFVLPFIAEALPGARIVHVVRDGRDIALSANQKQLDRHYESRFGEAPGDDLPLASIRFWTATNLEILACGRRLFGAHHHVLRLEEATDPTSPALADLLRSLVPGIDAQRLEEAQAAVTAMPGHGRWRDRPMAEQDRLTEAARPALQAFGYL</sequence>
<accession>A0A154W454</accession>
<keyword evidence="2" id="KW-1185">Reference proteome</keyword>
<comment type="caution">
    <text evidence="1">The sequence shown here is derived from an EMBL/GenBank/DDBJ whole genome shotgun (WGS) entry which is preliminary data.</text>
</comment>
<dbReference type="AlphaFoldDB" id="A0A154W454"/>
<dbReference type="SUPFAM" id="SSF52540">
    <property type="entry name" value="P-loop containing nucleoside triphosphate hydrolases"/>
    <property type="match status" value="1"/>
</dbReference>
<dbReference type="STRING" id="580166.AUP43_01565"/>
<evidence type="ECO:0000313" key="2">
    <source>
        <dbReference type="Proteomes" id="UP000076400"/>
    </source>
</evidence>
<gene>
    <name evidence="1" type="ORF">AUP43_01565</name>
</gene>
<dbReference type="EMBL" id="LPXN01000105">
    <property type="protein sequence ID" value="KZD08316.1"/>
    <property type="molecule type" value="Genomic_DNA"/>
</dbReference>
<reference evidence="1 2" key="1">
    <citation type="submission" date="2015-12" db="EMBL/GenBank/DDBJ databases">
        <title>Genome sequence of Oceanibaculum pacificum MCCC 1A02656.</title>
        <authorList>
            <person name="Lu L."/>
            <person name="Lai Q."/>
            <person name="Shao Z."/>
            <person name="Qian P."/>
        </authorList>
    </citation>
    <scope>NUCLEOTIDE SEQUENCE [LARGE SCALE GENOMIC DNA]</scope>
    <source>
        <strain evidence="1 2">MCCC 1A02656</strain>
    </source>
</reference>